<comment type="caution">
    <text evidence="2">The sequence shown here is derived from an EMBL/GenBank/DDBJ whole genome shotgun (WGS) entry which is preliminary data.</text>
</comment>
<dbReference type="InterPro" id="IPR051531">
    <property type="entry name" value="N-acetyltransferase"/>
</dbReference>
<dbReference type="PANTHER" id="PTHR43792:SF1">
    <property type="entry name" value="N-ACETYLTRANSFERASE DOMAIN-CONTAINING PROTEIN"/>
    <property type="match status" value="1"/>
</dbReference>
<sequence length="189" mass="22309">MLWLKFNWLNGECNLMNIETDRLMLREMTEADFEALYAVLADADTMKHYPHPFNEDSVREWIRRNLERYKIFGFGLWAVVLKETGEVIGDCGLTLQVINGQIKPEIGYHIRKDCQRRGYASEAAKAARDWTFMNTPFNIVYSYMKHTNVPSCRTAMAYGCKLVDEFEDEHNERFKVYAISRAEWEESRR</sequence>
<dbReference type="SUPFAM" id="SSF55729">
    <property type="entry name" value="Acyl-CoA N-acyltransferases (Nat)"/>
    <property type="match status" value="1"/>
</dbReference>
<accession>A0ABM8V7B1</accession>
<dbReference type="InterPro" id="IPR000182">
    <property type="entry name" value="GNAT_dom"/>
</dbReference>
<proteinExistence type="predicted"/>
<keyword evidence="3" id="KW-1185">Reference proteome</keyword>
<dbReference type="Gene3D" id="3.40.630.30">
    <property type="match status" value="1"/>
</dbReference>
<evidence type="ECO:0000259" key="1">
    <source>
        <dbReference type="PROSITE" id="PS51186"/>
    </source>
</evidence>
<protein>
    <recommendedName>
        <fullName evidence="1">N-acetyltransferase domain-containing protein</fullName>
    </recommendedName>
</protein>
<name>A0ABM8V7B1_THEXY</name>
<evidence type="ECO:0000313" key="3">
    <source>
        <dbReference type="Proteomes" id="UP000681526"/>
    </source>
</evidence>
<evidence type="ECO:0000313" key="2">
    <source>
        <dbReference type="EMBL" id="CAG5091227.1"/>
    </source>
</evidence>
<dbReference type="Pfam" id="PF13302">
    <property type="entry name" value="Acetyltransf_3"/>
    <property type="match status" value="1"/>
</dbReference>
<dbReference type="PROSITE" id="PS51186">
    <property type="entry name" value="GNAT"/>
    <property type="match status" value="1"/>
</dbReference>
<gene>
    <name evidence="2" type="primary">txxe 3047</name>
    <name evidence="2" type="ORF">TXXE_15285</name>
</gene>
<reference evidence="2 3" key="1">
    <citation type="submission" date="2021-04" db="EMBL/GenBank/DDBJ databases">
        <authorList>
            <person name="Rakotoarivonina H."/>
        </authorList>
    </citation>
    <scope>NUCLEOTIDE SEQUENCE [LARGE SCALE GENOMIC DNA]</scope>
    <source>
        <strain evidence="2 3">XE</strain>
    </source>
</reference>
<dbReference type="InterPro" id="IPR016181">
    <property type="entry name" value="Acyl_CoA_acyltransferase"/>
</dbReference>
<dbReference type="Proteomes" id="UP000681526">
    <property type="component" value="Unassembled WGS sequence"/>
</dbReference>
<feature type="domain" description="N-acetyltransferase" evidence="1">
    <location>
        <begin position="23"/>
        <end position="183"/>
    </location>
</feature>
<dbReference type="PANTHER" id="PTHR43792">
    <property type="entry name" value="GNAT FAMILY, PUTATIVE (AFU_ORTHOLOGUE AFUA_3G00765)-RELATED-RELATED"/>
    <property type="match status" value="1"/>
</dbReference>
<organism evidence="2 3">
    <name type="scientific">Thermobacillus xylanilyticus</name>
    <dbReference type="NCBI Taxonomy" id="76633"/>
    <lineage>
        <taxon>Bacteria</taxon>
        <taxon>Bacillati</taxon>
        <taxon>Bacillota</taxon>
        <taxon>Bacilli</taxon>
        <taxon>Bacillales</taxon>
        <taxon>Paenibacillaceae</taxon>
        <taxon>Thermobacillus</taxon>
    </lineage>
</organism>
<dbReference type="EMBL" id="CAJRAY010000080">
    <property type="protein sequence ID" value="CAG5091227.1"/>
    <property type="molecule type" value="Genomic_DNA"/>
</dbReference>